<evidence type="ECO:0000313" key="1">
    <source>
        <dbReference type="EMBL" id="GES75025.1"/>
    </source>
</evidence>
<sequence length="118" mass="13650">MSDIRLELVNSVINKAYSLIDYNIHNDIHKQQEFKSKAIKLLTKSYDSRKILYNEGMRRSCENCCQECLATLYSLNRTEYMKNILSASKNNPHTKKLSDEVNGGFHELGLMDKGIFLN</sequence>
<accession>A0A8H3KVM5</accession>
<organism evidence="1 2">
    <name type="scientific">Rhizophagus clarus</name>
    <dbReference type="NCBI Taxonomy" id="94130"/>
    <lineage>
        <taxon>Eukaryota</taxon>
        <taxon>Fungi</taxon>
        <taxon>Fungi incertae sedis</taxon>
        <taxon>Mucoromycota</taxon>
        <taxon>Glomeromycotina</taxon>
        <taxon>Glomeromycetes</taxon>
        <taxon>Glomerales</taxon>
        <taxon>Glomeraceae</taxon>
        <taxon>Rhizophagus</taxon>
    </lineage>
</organism>
<comment type="caution">
    <text evidence="1">The sequence shown here is derived from an EMBL/GenBank/DDBJ whole genome shotgun (WGS) entry which is preliminary data.</text>
</comment>
<name>A0A8H3KVM5_9GLOM</name>
<evidence type="ECO:0000313" key="2">
    <source>
        <dbReference type="Proteomes" id="UP000615446"/>
    </source>
</evidence>
<keyword evidence="1" id="KW-0808">Transferase</keyword>
<proteinExistence type="predicted"/>
<keyword evidence="1" id="KW-0418">Kinase</keyword>
<dbReference type="GO" id="GO:0016301">
    <property type="term" value="F:kinase activity"/>
    <property type="evidence" value="ECO:0007669"/>
    <property type="project" value="UniProtKB-KW"/>
</dbReference>
<protein>
    <submittedName>
        <fullName evidence="1">Kinase-like domain-containing protein</fullName>
    </submittedName>
</protein>
<reference evidence="1" key="1">
    <citation type="submission" date="2019-10" db="EMBL/GenBank/DDBJ databases">
        <title>Conservation and host-specific expression of non-tandemly repeated heterogenous ribosome RNA gene in arbuscular mycorrhizal fungi.</title>
        <authorList>
            <person name="Maeda T."/>
            <person name="Kobayashi Y."/>
            <person name="Nakagawa T."/>
            <person name="Ezawa T."/>
            <person name="Yamaguchi K."/>
            <person name="Bino T."/>
            <person name="Nishimoto Y."/>
            <person name="Shigenobu S."/>
            <person name="Kawaguchi M."/>
        </authorList>
    </citation>
    <scope>NUCLEOTIDE SEQUENCE</scope>
    <source>
        <strain evidence="1">HR1</strain>
    </source>
</reference>
<dbReference type="Proteomes" id="UP000615446">
    <property type="component" value="Unassembled WGS sequence"/>
</dbReference>
<dbReference type="EMBL" id="BLAL01000013">
    <property type="protein sequence ID" value="GES75025.1"/>
    <property type="molecule type" value="Genomic_DNA"/>
</dbReference>
<gene>
    <name evidence="1" type="ORF">RCL2_000247800</name>
</gene>
<dbReference type="AlphaFoldDB" id="A0A8H3KVM5"/>